<accession>A0A1I4QXT6</accession>
<proteinExistence type="predicted"/>
<protein>
    <submittedName>
        <fullName evidence="1">Uncharacterized protein</fullName>
    </submittedName>
</protein>
<evidence type="ECO:0000313" key="2">
    <source>
        <dbReference type="Proteomes" id="UP000183766"/>
    </source>
</evidence>
<dbReference type="AlphaFoldDB" id="A0A1I4QXT6"/>
<dbReference type="Proteomes" id="UP000183766">
    <property type="component" value="Unassembled WGS sequence"/>
</dbReference>
<evidence type="ECO:0000313" key="1">
    <source>
        <dbReference type="EMBL" id="SFM44635.1"/>
    </source>
</evidence>
<gene>
    <name evidence="1" type="ORF">SAMN05216250_10534</name>
</gene>
<organism evidence="1 2">
    <name type="scientific">Bacteroides xylanisolvens</name>
    <dbReference type="NCBI Taxonomy" id="371601"/>
    <lineage>
        <taxon>Bacteria</taxon>
        <taxon>Pseudomonadati</taxon>
        <taxon>Bacteroidota</taxon>
        <taxon>Bacteroidia</taxon>
        <taxon>Bacteroidales</taxon>
        <taxon>Bacteroidaceae</taxon>
        <taxon>Bacteroides</taxon>
    </lineage>
</organism>
<dbReference type="EMBL" id="FOUM01000005">
    <property type="protein sequence ID" value="SFM44635.1"/>
    <property type="molecule type" value="Genomic_DNA"/>
</dbReference>
<reference evidence="1 2" key="1">
    <citation type="submission" date="2016-10" db="EMBL/GenBank/DDBJ databases">
        <authorList>
            <person name="de Groot N.N."/>
        </authorList>
    </citation>
    <scope>NUCLEOTIDE SEQUENCE [LARGE SCALE GENOMIC DNA]</scope>
    <source>
        <strain evidence="1 2">NLAE-zl-C202</strain>
    </source>
</reference>
<sequence>MQNVGLFCMYFIGICTFFSKWRLRSSLTDALFIGEEGSVSR</sequence>
<name>A0A1I4QXT6_9BACE</name>